<dbReference type="InterPro" id="IPR022642">
    <property type="entry name" value="CheR_C"/>
</dbReference>
<dbReference type="SUPFAM" id="SSF53335">
    <property type="entry name" value="S-adenosyl-L-methionine-dependent methyltransferases"/>
    <property type="match status" value="1"/>
</dbReference>
<keyword evidence="3" id="KW-1185">Reference proteome</keyword>
<dbReference type="SMART" id="SM00138">
    <property type="entry name" value="MeTrc"/>
    <property type="match status" value="1"/>
</dbReference>
<dbReference type="GO" id="GO:0032259">
    <property type="term" value="P:methylation"/>
    <property type="evidence" value="ECO:0007669"/>
    <property type="project" value="UniProtKB-KW"/>
</dbReference>
<proteinExistence type="predicted"/>
<dbReference type="PROSITE" id="PS50123">
    <property type="entry name" value="CHER"/>
    <property type="match status" value="1"/>
</dbReference>
<dbReference type="CDD" id="cd02440">
    <property type="entry name" value="AdoMet_MTases"/>
    <property type="match status" value="1"/>
</dbReference>
<evidence type="ECO:0000259" key="1">
    <source>
        <dbReference type="PROSITE" id="PS50123"/>
    </source>
</evidence>
<dbReference type="Gene3D" id="3.40.50.150">
    <property type="entry name" value="Vaccinia Virus protein VP39"/>
    <property type="match status" value="1"/>
</dbReference>
<dbReference type="AlphaFoldDB" id="A0A8E0NCK8"/>
<feature type="domain" description="CheR-type methyltransferase" evidence="1">
    <location>
        <begin position="1"/>
        <end position="242"/>
    </location>
</feature>
<organism evidence="2 3">
    <name type="scientific">Brevundimonas abyssalis TAR-001</name>
    <dbReference type="NCBI Taxonomy" id="1391729"/>
    <lineage>
        <taxon>Bacteria</taxon>
        <taxon>Pseudomonadati</taxon>
        <taxon>Pseudomonadota</taxon>
        <taxon>Alphaproteobacteria</taxon>
        <taxon>Caulobacterales</taxon>
        <taxon>Caulobacteraceae</taxon>
        <taxon>Brevundimonas</taxon>
    </lineage>
</organism>
<dbReference type="InterPro" id="IPR029063">
    <property type="entry name" value="SAM-dependent_MTases_sf"/>
</dbReference>
<gene>
    <name evidence="2" type="ORF">MBEBAB_2163</name>
</gene>
<dbReference type="PANTHER" id="PTHR24422">
    <property type="entry name" value="CHEMOTAXIS PROTEIN METHYLTRANSFERASE"/>
    <property type="match status" value="1"/>
</dbReference>
<evidence type="ECO:0000313" key="2">
    <source>
        <dbReference type="EMBL" id="GAD59913.1"/>
    </source>
</evidence>
<dbReference type="PANTHER" id="PTHR24422:SF21">
    <property type="entry name" value="CHEMOTAXIS PROTEIN METHYLTRANSFERASE 1"/>
    <property type="match status" value="1"/>
</dbReference>
<dbReference type="InterPro" id="IPR000780">
    <property type="entry name" value="CheR_MeTrfase"/>
</dbReference>
<dbReference type="Pfam" id="PF01739">
    <property type="entry name" value="CheR"/>
    <property type="match status" value="1"/>
</dbReference>
<dbReference type="PRINTS" id="PR00996">
    <property type="entry name" value="CHERMTFRASE"/>
</dbReference>
<accession>A0A8E0NCK8</accession>
<name>A0A8E0NCK8_9CAUL</name>
<dbReference type="RefSeq" id="WP_021698007.1">
    <property type="nucleotide sequence ID" value="NZ_BATC01000043.1"/>
</dbReference>
<dbReference type="GO" id="GO:0008757">
    <property type="term" value="F:S-adenosylmethionine-dependent methyltransferase activity"/>
    <property type="evidence" value="ECO:0007669"/>
    <property type="project" value="InterPro"/>
</dbReference>
<comment type="caution">
    <text evidence="2">The sequence shown here is derived from an EMBL/GenBank/DDBJ whole genome shotgun (WGS) entry which is preliminary data.</text>
</comment>
<reference evidence="3" key="1">
    <citation type="journal article" date="2013" name="Genome Announc.">
        <title>Draft Genome Sequence of the Dimorphic Prosthecate Bacterium Brevundimonas abyssalis TAR-001T.</title>
        <authorList>
            <person name="Tsubouchi T."/>
            <person name="Nishi S."/>
            <person name="Usui K."/>
            <person name="Shimane Y."/>
            <person name="Takaki Y."/>
            <person name="Maruyama T."/>
            <person name="Hatada Y."/>
        </authorList>
    </citation>
    <scope>NUCLEOTIDE SEQUENCE [LARGE SCALE GENOMIC DNA]</scope>
    <source>
        <strain evidence="3">TAR-001</strain>
    </source>
</reference>
<dbReference type="Proteomes" id="UP000016569">
    <property type="component" value="Unassembled WGS sequence"/>
</dbReference>
<sequence length="271" mass="29920">MTPENLHHLQSLLVSRTGFLLAADRAHLAEHRLAPVARREGYAGVDALMDAVRAEPPAALAWSAMEAVLNPETWFRRDRAPFTTFASEVLPAIAGVRPEGRVRIWSAGCAAGQEAYSLAMPALEDQTNVEIVATDLSQRALEKARTGIFTQFEVQRGLSARRLLNWFDQSEDMWEAKPRLRSAITFSRANLLDEPPPGGRFDVIFCRYVLSDMAPERRARALDVLEQALADDGCLFLGLDETAGERPDSFRPVPGRPGVFVKSPAALRRAA</sequence>
<dbReference type="InterPro" id="IPR050903">
    <property type="entry name" value="Bact_Chemotaxis_MeTrfase"/>
</dbReference>
<keyword evidence="2" id="KW-0808">Transferase</keyword>
<dbReference type="EMBL" id="BATC01000043">
    <property type="protein sequence ID" value="GAD59913.1"/>
    <property type="molecule type" value="Genomic_DNA"/>
</dbReference>
<keyword evidence="2" id="KW-0489">Methyltransferase</keyword>
<dbReference type="OrthoDB" id="9816309at2"/>
<evidence type="ECO:0000313" key="3">
    <source>
        <dbReference type="Proteomes" id="UP000016569"/>
    </source>
</evidence>
<dbReference type="SUPFAM" id="SSF47757">
    <property type="entry name" value="Chemotaxis receptor methyltransferase CheR, N-terminal domain"/>
    <property type="match status" value="1"/>
</dbReference>
<protein>
    <submittedName>
        <fullName evidence="2">Chemotaxis protein methyltransferase cheR</fullName>
    </submittedName>
</protein>